<keyword evidence="2" id="KW-1185">Reference proteome</keyword>
<sequence>MKRLWCWRCQQEMPMLDEVEFAEVARLYGGAFRTTPPGQHSVNERFAPVTLAYERMTGCVGCHPNAVMHHRISMYGPPCTACGKPLRTPQARYCAACGSTR</sequence>
<organism evidence="1 2">
    <name type="scientific">Corallococcus terminator</name>
    <dbReference type="NCBI Taxonomy" id="2316733"/>
    <lineage>
        <taxon>Bacteria</taxon>
        <taxon>Pseudomonadati</taxon>
        <taxon>Myxococcota</taxon>
        <taxon>Myxococcia</taxon>
        <taxon>Myxococcales</taxon>
        <taxon>Cystobacterineae</taxon>
        <taxon>Myxococcaceae</taxon>
        <taxon>Corallococcus</taxon>
    </lineage>
</organism>
<reference evidence="2" key="1">
    <citation type="submission" date="2018-09" db="EMBL/GenBank/DDBJ databases">
        <authorList>
            <person name="Livingstone P.G."/>
            <person name="Whitworth D.E."/>
        </authorList>
    </citation>
    <scope>NUCLEOTIDE SEQUENCE [LARGE SCALE GENOMIC DNA]</scope>
    <source>
        <strain evidence="2">CA054A</strain>
    </source>
</reference>
<accession>A0A3A8ISZ1</accession>
<comment type="caution">
    <text evidence="1">The sequence shown here is derived from an EMBL/GenBank/DDBJ whole genome shotgun (WGS) entry which is preliminary data.</text>
</comment>
<dbReference type="EMBL" id="RAVZ01000114">
    <property type="protein sequence ID" value="RKG86422.1"/>
    <property type="molecule type" value="Genomic_DNA"/>
</dbReference>
<proteinExistence type="predicted"/>
<gene>
    <name evidence="1" type="ORF">D7V88_17900</name>
</gene>
<evidence type="ECO:0000313" key="2">
    <source>
        <dbReference type="Proteomes" id="UP000268094"/>
    </source>
</evidence>
<dbReference type="AlphaFoldDB" id="A0A3A8ISZ1"/>
<protein>
    <submittedName>
        <fullName evidence="1">Uncharacterized protein</fullName>
    </submittedName>
</protein>
<dbReference type="OrthoDB" id="5515745at2"/>
<dbReference type="Proteomes" id="UP000268094">
    <property type="component" value="Unassembled WGS sequence"/>
</dbReference>
<name>A0A3A8ISZ1_9BACT</name>
<evidence type="ECO:0000313" key="1">
    <source>
        <dbReference type="EMBL" id="RKG86422.1"/>
    </source>
</evidence>